<dbReference type="InterPro" id="IPR035906">
    <property type="entry name" value="MetI-like_sf"/>
</dbReference>
<dbReference type="RefSeq" id="WP_286300600.1">
    <property type="nucleotide sequence ID" value="NZ_AP027728.1"/>
</dbReference>
<dbReference type="Proteomes" id="UP001321543">
    <property type="component" value="Chromosome"/>
</dbReference>
<comment type="subcellular location">
    <subcellularLocation>
        <location evidence="1">Membrane</location>
        <topology evidence="1">Multi-pass membrane protein</topology>
    </subcellularLocation>
</comment>
<evidence type="ECO:0008006" key="8">
    <source>
        <dbReference type="Google" id="ProtNLM"/>
    </source>
</evidence>
<sequence>MSTLIAKMYFGSQRAGYASAMGVVLFLIIAVFTLALNTMLNRRRLEQL</sequence>
<name>A0ABM8FWK6_9MICO</name>
<proteinExistence type="predicted"/>
<evidence type="ECO:0000256" key="4">
    <source>
        <dbReference type="ARBA" id="ARBA00023136"/>
    </source>
</evidence>
<evidence type="ECO:0000256" key="2">
    <source>
        <dbReference type="ARBA" id="ARBA00022692"/>
    </source>
</evidence>
<keyword evidence="3 5" id="KW-1133">Transmembrane helix</keyword>
<dbReference type="Gene3D" id="1.10.3720.10">
    <property type="entry name" value="MetI-like"/>
    <property type="match status" value="1"/>
</dbReference>
<accession>A0ABM8FWK6</accession>
<protein>
    <recommendedName>
        <fullName evidence="8">Sugar ABC transporter permease</fullName>
    </recommendedName>
</protein>
<organism evidence="6 7">
    <name type="scientific">Microbacterium suwonense</name>
    <dbReference type="NCBI Taxonomy" id="683047"/>
    <lineage>
        <taxon>Bacteria</taxon>
        <taxon>Bacillati</taxon>
        <taxon>Actinomycetota</taxon>
        <taxon>Actinomycetes</taxon>
        <taxon>Micrococcales</taxon>
        <taxon>Microbacteriaceae</taxon>
        <taxon>Microbacterium</taxon>
    </lineage>
</organism>
<evidence type="ECO:0000256" key="5">
    <source>
        <dbReference type="SAM" id="Phobius"/>
    </source>
</evidence>
<keyword evidence="4 5" id="KW-0472">Membrane</keyword>
<keyword evidence="2 5" id="KW-0812">Transmembrane</keyword>
<reference evidence="7" key="1">
    <citation type="journal article" date="2019" name="Int. J. Syst. Evol. Microbiol.">
        <title>The Global Catalogue of Microorganisms (GCM) 10K type strain sequencing project: providing services to taxonomists for standard genome sequencing and annotation.</title>
        <authorList>
            <consortium name="The Broad Institute Genomics Platform"/>
            <consortium name="The Broad Institute Genome Sequencing Center for Infectious Disease"/>
            <person name="Wu L."/>
            <person name="Ma J."/>
        </authorList>
    </citation>
    <scope>NUCLEOTIDE SEQUENCE [LARGE SCALE GENOMIC DNA]</scope>
    <source>
        <strain evidence="7">NBRC 106310</strain>
    </source>
</reference>
<gene>
    <name evidence="6" type="ORF">GCM10025863_27190</name>
</gene>
<feature type="transmembrane region" description="Helical" evidence="5">
    <location>
        <begin position="20"/>
        <end position="40"/>
    </location>
</feature>
<evidence type="ECO:0000256" key="1">
    <source>
        <dbReference type="ARBA" id="ARBA00004141"/>
    </source>
</evidence>
<keyword evidence="7" id="KW-1185">Reference proteome</keyword>
<evidence type="ECO:0000256" key="3">
    <source>
        <dbReference type="ARBA" id="ARBA00022989"/>
    </source>
</evidence>
<dbReference type="EMBL" id="AP027728">
    <property type="protein sequence ID" value="BDZ40105.1"/>
    <property type="molecule type" value="Genomic_DNA"/>
</dbReference>
<evidence type="ECO:0000313" key="6">
    <source>
        <dbReference type="EMBL" id="BDZ40105.1"/>
    </source>
</evidence>
<evidence type="ECO:0000313" key="7">
    <source>
        <dbReference type="Proteomes" id="UP001321543"/>
    </source>
</evidence>